<sequence length="312" mass="35489">MSHTCEDCGDTFETLTQLRLHDCSPSSTSASPTDDPVNSEQLDSLLADVENDDFDALHQAMATYETRQATAHEQDNTDQYQEVSRTYREPLVTALDDATRANGWEFLAEFIDAYHPTTAQDFPHVTTIIQNVTGRYLIRTRVSDAVEAIPVEALEYFEAILDDVEAEYGYIKEGLHPYGWGIGHPEHSVADRVHDHAAADIFVVNPMLEHAFYADQHTAMDLLEQILKDDAIQHTIRHPSGEITEVRHLLDAPAGAASDFWPTIPRYWEWHEELEYDFELADDVAQRIRALVREHGIDEDLPEDWEITDLTL</sequence>
<dbReference type="InterPro" id="IPR058450">
    <property type="entry name" value="DUF8137"/>
</dbReference>
<dbReference type="InterPro" id="IPR013087">
    <property type="entry name" value="Znf_C2H2_type"/>
</dbReference>
<evidence type="ECO:0000313" key="3">
    <source>
        <dbReference type="Proteomes" id="UP000199079"/>
    </source>
</evidence>
<feature type="domain" description="C2H2-type" evidence="1">
    <location>
        <begin position="3"/>
        <end position="32"/>
    </location>
</feature>
<evidence type="ECO:0000313" key="2">
    <source>
        <dbReference type="EMBL" id="SDY88840.1"/>
    </source>
</evidence>
<dbReference type="AlphaFoldDB" id="A0A1H3NJI6"/>
<reference evidence="3" key="1">
    <citation type="submission" date="2016-10" db="EMBL/GenBank/DDBJ databases">
        <authorList>
            <person name="Varghese N."/>
            <person name="Submissions S."/>
        </authorList>
    </citation>
    <scope>NUCLEOTIDE SEQUENCE [LARGE SCALE GENOMIC DNA]</scope>
    <source>
        <strain evidence="3">DC30,IBRC 10041,KCTC 4046</strain>
    </source>
</reference>
<dbReference type="Pfam" id="PF26458">
    <property type="entry name" value="DUF8137"/>
    <property type="match status" value="1"/>
</dbReference>
<dbReference type="PROSITE" id="PS50157">
    <property type="entry name" value="ZINC_FINGER_C2H2_2"/>
    <property type="match status" value="1"/>
</dbReference>
<proteinExistence type="predicted"/>
<gene>
    <name evidence="2" type="ORF">SAMN05216564_11318</name>
</gene>
<evidence type="ECO:0000259" key="1">
    <source>
        <dbReference type="PROSITE" id="PS50157"/>
    </source>
</evidence>
<dbReference type="Proteomes" id="UP000199079">
    <property type="component" value="Unassembled WGS sequence"/>
</dbReference>
<organism evidence="2 3">
    <name type="scientific">Halopenitus persicus</name>
    <dbReference type="NCBI Taxonomy" id="1048396"/>
    <lineage>
        <taxon>Archaea</taxon>
        <taxon>Methanobacteriati</taxon>
        <taxon>Methanobacteriota</taxon>
        <taxon>Stenosarchaea group</taxon>
        <taxon>Halobacteria</taxon>
        <taxon>Halobacteriales</taxon>
        <taxon>Haloferacaceae</taxon>
        <taxon>Halopenitus</taxon>
    </lineage>
</organism>
<dbReference type="EMBL" id="FNPC01000013">
    <property type="protein sequence ID" value="SDY88840.1"/>
    <property type="molecule type" value="Genomic_DNA"/>
</dbReference>
<keyword evidence="3" id="KW-1185">Reference proteome</keyword>
<protein>
    <recommendedName>
        <fullName evidence="1">C2H2-type domain-containing protein</fullName>
    </recommendedName>
</protein>
<name>A0A1H3NJI6_9EURY</name>
<accession>A0A1H3NJI6</accession>